<organism evidence="1 2">
    <name type="scientific">Microbacterium oleivorans</name>
    <dbReference type="NCBI Taxonomy" id="273677"/>
    <lineage>
        <taxon>Bacteria</taxon>
        <taxon>Bacillati</taxon>
        <taxon>Actinomycetota</taxon>
        <taxon>Actinomycetes</taxon>
        <taxon>Micrococcales</taxon>
        <taxon>Microbacteriaceae</taxon>
        <taxon>Microbacterium</taxon>
    </lineage>
</organism>
<reference evidence="1 2" key="1">
    <citation type="submission" date="2020-06" db="EMBL/GenBank/DDBJ databases">
        <authorList>
            <person name="Jo H."/>
        </authorList>
    </citation>
    <scope>NUCLEOTIDE SEQUENCE [LARGE SCALE GENOMIC DNA]</scope>
    <source>
        <strain evidence="1 2">I46</strain>
    </source>
</reference>
<gene>
    <name evidence="1" type="ORF">HW566_11225</name>
</gene>
<protein>
    <submittedName>
        <fullName evidence="1">Uncharacterized protein</fullName>
    </submittedName>
</protein>
<evidence type="ECO:0000313" key="2">
    <source>
        <dbReference type="Proteomes" id="UP000509638"/>
    </source>
</evidence>
<accession>A0A7D5ITH5</accession>
<name>A0A7D5ITH5_9MICO</name>
<sequence length="113" mass="12589">MRTKTLLEEWVAEFLEQGQAKATRVKVAIQDGSDGLDTGLVIMHLQNAPADIYMQPRGIDEPQWEATLTARSDDLTLTPYEMAGLAAEVALAGNLCTFLQFKSIEWDRMSGMR</sequence>
<dbReference type="AlphaFoldDB" id="A0A7D5ITH5"/>
<dbReference type="Proteomes" id="UP000509638">
    <property type="component" value="Chromosome"/>
</dbReference>
<dbReference type="RefSeq" id="WP_178012927.1">
    <property type="nucleotide sequence ID" value="NZ_CP058316.1"/>
</dbReference>
<proteinExistence type="predicted"/>
<evidence type="ECO:0000313" key="1">
    <source>
        <dbReference type="EMBL" id="QLD12294.1"/>
    </source>
</evidence>
<dbReference type="EMBL" id="CP058316">
    <property type="protein sequence ID" value="QLD12294.1"/>
    <property type="molecule type" value="Genomic_DNA"/>
</dbReference>